<evidence type="ECO:0000313" key="2">
    <source>
        <dbReference type="Proteomes" id="UP001603978"/>
    </source>
</evidence>
<dbReference type="RefSeq" id="WP_393169790.1">
    <property type="nucleotide sequence ID" value="NZ_JBICRM010000017.1"/>
</dbReference>
<gene>
    <name evidence="1" type="ORF">ACFLIM_26265</name>
</gene>
<evidence type="ECO:0000313" key="1">
    <source>
        <dbReference type="EMBL" id="MFG1706698.1"/>
    </source>
</evidence>
<sequence length="122" mass="13688">MDLQEKCRELDVRLSALEKATVSGVPGMSIADRINALGDRVGFVGNNILDRIDRAVAELKTEMDGRFAQVDERFAQVDARFDHIDKRLDGHDARFDHIDGEIADIKSILVRIDAKLTDQQPN</sequence>
<keyword evidence="2" id="KW-1185">Reference proteome</keyword>
<dbReference type="Gene3D" id="1.20.5.2280">
    <property type="match status" value="1"/>
</dbReference>
<reference evidence="1 2" key="1">
    <citation type="submission" date="2024-10" db="EMBL/GenBank/DDBJ databases">
        <authorList>
            <person name="Topkara A.R."/>
            <person name="Saygin H."/>
        </authorList>
    </citation>
    <scope>NUCLEOTIDE SEQUENCE [LARGE SCALE GENOMIC DNA]</scope>
    <source>
        <strain evidence="1 2">M3C6</strain>
    </source>
</reference>
<evidence type="ECO:0008006" key="3">
    <source>
        <dbReference type="Google" id="ProtNLM"/>
    </source>
</evidence>
<name>A0ABW7AH70_9ACTN</name>
<accession>A0ABW7AH70</accession>
<comment type="caution">
    <text evidence="1">The sequence shown here is derived from an EMBL/GenBank/DDBJ whole genome shotgun (WGS) entry which is preliminary data.</text>
</comment>
<organism evidence="1 2">
    <name type="scientific">Nonomuraea marmarensis</name>
    <dbReference type="NCBI Taxonomy" id="3351344"/>
    <lineage>
        <taxon>Bacteria</taxon>
        <taxon>Bacillati</taxon>
        <taxon>Actinomycetota</taxon>
        <taxon>Actinomycetes</taxon>
        <taxon>Streptosporangiales</taxon>
        <taxon>Streptosporangiaceae</taxon>
        <taxon>Nonomuraea</taxon>
    </lineage>
</organism>
<dbReference type="EMBL" id="JBICRM010000017">
    <property type="protein sequence ID" value="MFG1706698.1"/>
    <property type="molecule type" value="Genomic_DNA"/>
</dbReference>
<dbReference type="Proteomes" id="UP001603978">
    <property type="component" value="Unassembled WGS sequence"/>
</dbReference>
<protein>
    <recommendedName>
        <fullName evidence="3">t-SNARE coiled-coil homology domain-containing protein</fullName>
    </recommendedName>
</protein>
<proteinExistence type="predicted"/>